<dbReference type="InterPro" id="IPR016368">
    <property type="entry name" value="VapD"/>
</dbReference>
<gene>
    <name evidence="7" type="primary">vapD</name>
    <name evidence="7" type="ORF">MPOCJGCO_1372</name>
</gene>
<dbReference type="Gene3D" id="3.30.70.240">
    <property type="match status" value="1"/>
</dbReference>
<comment type="subunit">
    <text evidence="2 6">Homodimer.</text>
</comment>
<comment type="function">
    <text evidence="6">Cleaves ssRNA, mostly between U:A.</text>
</comment>
<dbReference type="EC" id="3.1.-.-" evidence="6"/>
<evidence type="ECO:0000313" key="8">
    <source>
        <dbReference type="Proteomes" id="UP001055057"/>
    </source>
</evidence>
<dbReference type="RefSeq" id="WP_238181871.1">
    <property type="nucleotide sequence ID" value="NZ_BPRB01000072.1"/>
</dbReference>
<organism evidence="7 8">
    <name type="scientific">Methylobacterium trifolii</name>
    <dbReference type="NCBI Taxonomy" id="1003092"/>
    <lineage>
        <taxon>Bacteria</taxon>
        <taxon>Pseudomonadati</taxon>
        <taxon>Pseudomonadota</taxon>
        <taxon>Alphaproteobacteria</taxon>
        <taxon>Hyphomicrobiales</taxon>
        <taxon>Methylobacteriaceae</taxon>
        <taxon>Methylobacterium</taxon>
    </lineage>
</organism>
<keyword evidence="3 6" id="KW-0540">Nuclease</keyword>
<keyword evidence="8" id="KW-1185">Reference proteome</keyword>
<keyword evidence="4 6" id="KW-0378">Hydrolase</keyword>
<evidence type="ECO:0000256" key="5">
    <source>
        <dbReference type="ARBA" id="ARBA00023026"/>
    </source>
</evidence>
<accession>A0ABQ4TXQ1</accession>
<dbReference type="Proteomes" id="UP001055057">
    <property type="component" value="Unassembled WGS sequence"/>
</dbReference>
<evidence type="ECO:0000256" key="4">
    <source>
        <dbReference type="ARBA" id="ARBA00022801"/>
    </source>
</evidence>
<comment type="similarity">
    <text evidence="1 6">Belongs to the VapD ribonuclease family.</text>
</comment>
<reference evidence="7" key="1">
    <citation type="journal article" date="2021" name="Front. Microbiol.">
        <title>Comprehensive Comparative Genomics and Phenotyping of Methylobacterium Species.</title>
        <authorList>
            <person name="Alessa O."/>
            <person name="Ogura Y."/>
            <person name="Fujitani Y."/>
            <person name="Takami H."/>
            <person name="Hayashi T."/>
            <person name="Sahin N."/>
            <person name="Tani A."/>
        </authorList>
    </citation>
    <scope>NUCLEOTIDE SEQUENCE</scope>
    <source>
        <strain evidence="7">DSM 23632</strain>
    </source>
</reference>
<comment type="caution">
    <text evidence="7">The sequence shown here is derived from an EMBL/GenBank/DDBJ whole genome shotgun (WGS) entry which is preliminary data.</text>
</comment>
<evidence type="ECO:0000256" key="3">
    <source>
        <dbReference type="ARBA" id="ARBA00022722"/>
    </source>
</evidence>
<proteinExistence type="inferred from homology"/>
<dbReference type="EMBL" id="BPRB01000072">
    <property type="protein sequence ID" value="GJE59284.1"/>
    <property type="molecule type" value="Genomic_DNA"/>
</dbReference>
<sequence length="92" mass="10308">MFAIAFDLVVADTKDNHPTGVSQAYSDIRATLSAHGFEWVQGSLYVSRIEDLAVLFSAIMARKALPWFPSSVRDIRAFRVEQWSDFTALVKA</sequence>
<protein>
    <recommendedName>
        <fullName evidence="6">Endoribonuclease VapD</fullName>
        <ecNumber evidence="6">3.1.-.-</ecNumber>
    </recommendedName>
</protein>
<evidence type="ECO:0000256" key="6">
    <source>
        <dbReference type="PIRNR" id="PIRNR002882"/>
    </source>
</evidence>
<evidence type="ECO:0000256" key="1">
    <source>
        <dbReference type="ARBA" id="ARBA00009653"/>
    </source>
</evidence>
<keyword evidence="5" id="KW-0843">Virulence</keyword>
<dbReference type="PIRSF" id="PIRSF002882">
    <property type="entry name" value="VapD"/>
    <property type="match status" value="1"/>
</dbReference>
<reference evidence="7" key="2">
    <citation type="submission" date="2021-08" db="EMBL/GenBank/DDBJ databases">
        <authorList>
            <person name="Tani A."/>
            <person name="Ola A."/>
            <person name="Ogura Y."/>
            <person name="Katsura K."/>
            <person name="Hayashi T."/>
        </authorList>
    </citation>
    <scope>NUCLEOTIDE SEQUENCE</scope>
    <source>
        <strain evidence="7">DSM 23632</strain>
    </source>
</reference>
<evidence type="ECO:0000313" key="7">
    <source>
        <dbReference type="EMBL" id="GJE59284.1"/>
    </source>
</evidence>
<name>A0ABQ4TXQ1_9HYPH</name>
<evidence type="ECO:0000256" key="2">
    <source>
        <dbReference type="ARBA" id="ARBA00011738"/>
    </source>
</evidence>